<sequence>MKKYYFDYAAGTPLDPRVEKAMKPYWSEKFGNPGALHWFGQEASAAVFRARDTIAKALGCNYREIIFTSSATESNNLALRGVIKNFKILRFQDCKIENDKKNNFAISNLQLAIKPKIIVSAIEHDSILETARDLERKGVEVIYLPVDKNGMVDLKKLKESLDERTILVSVMYANNEVGTIEPIFEIAKIISDFKKGKGESQKSKGKFDNLYPLPPTSYPLFHTDAVQAFNYLNCNVNDLGVDLMTLSAQKIYGPKGVGLLYVKGLGFRVKGLENQNKKNNLYPNPYTLYPLITGGSQQEYGLRGGTENVPAIAGFGKAVELVEQSRQKENKRLRKLQEYFLAKMKKIAPDAKLNGSPIGSNRISNNLNFYFLPDRGSGLGSAQDLMIKLDLAGFAVSPGAACTARTCRPSHVLKALGYSDERATGSLRFTFGRPTTKTEVDKLLKVIYNLLLK</sequence>
<evidence type="ECO:0000256" key="3">
    <source>
        <dbReference type="ARBA" id="ARBA00012239"/>
    </source>
</evidence>
<dbReference type="PROSITE" id="PS00595">
    <property type="entry name" value="AA_TRANSFER_CLASS_5"/>
    <property type="match status" value="1"/>
</dbReference>
<dbReference type="EC" id="2.8.1.7" evidence="3"/>
<dbReference type="GO" id="GO:0051536">
    <property type="term" value="F:iron-sulfur cluster binding"/>
    <property type="evidence" value="ECO:0007669"/>
    <property type="project" value="UniProtKB-KW"/>
</dbReference>
<evidence type="ECO:0000256" key="7">
    <source>
        <dbReference type="ARBA" id="ARBA00023004"/>
    </source>
</evidence>
<comment type="caution">
    <text evidence="12">The sequence shown here is derived from an EMBL/GenBank/DDBJ whole genome shotgun (WGS) entry which is preliminary data.</text>
</comment>
<dbReference type="PANTHER" id="PTHR11601">
    <property type="entry name" value="CYSTEINE DESULFURYLASE FAMILY MEMBER"/>
    <property type="match status" value="1"/>
</dbReference>
<feature type="domain" description="Aminotransferase class V" evidence="11">
    <location>
        <begin position="5"/>
        <end position="86"/>
    </location>
</feature>
<feature type="domain" description="Aminotransferase class V" evidence="11">
    <location>
        <begin position="102"/>
        <end position="191"/>
    </location>
</feature>
<dbReference type="Gene3D" id="3.90.1150.10">
    <property type="entry name" value="Aspartate Aminotransferase, domain 1"/>
    <property type="match status" value="1"/>
</dbReference>
<keyword evidence="5" id="KW-0479">Metal-binding</keyword>
<dbReference type="Pfam" id="PF00266">
    <property type="entry name" value="Aminotran_5"/>
    <property type="match status" value="3"/>
</dbReference>
<keyword evidence="8" id="KW-0411">Iron-sulfur</keyword>
<dbReference type="InterPro" id="IPR015424">
    <property type="entry name" value="PyrdxlP-dep_Trfase"/>
</dbReference>
<dbReference type="AlphaFoldDB" id="A0A1G1ZK52"/>
<comment type="similarity">
    <text evidence="2">Belongs to the class-V pyridoxal-phosphate-dependent aminotransferase family. NifS/IscS subfamily.</text>
</comment>
<dbReference type="SUPFAM" id="SSF53383">
    <property type="entry name" value="PLP-dependent transferases"/>
    <property type="match status" value="1"/>
</dbReference>
<evidence type="ECO:0000256" key="9">
    <source>
        <dbReference type="ARBA" id="ARBA00050776"/>
    </source>
</evidence>
<dbReference type="InterPro" id="IPR020578">
    <property type="entry name" value="Aminotrans_V_PyrdxlP_BS"/>
</dbReference>
<evidence type="ECO:0000256" key="6">
    <source>
        <dbReference type="ARBA" id="ARBA00022898"/>
    </source>
</evidence>
<evidence type="ECO:0000256" key="10">
    <source>
        <dbReference type="RuleBase" id="RU004504"/>
    </source>
</evidence>
<accession>A0A1G1ZK52</accession>
<reference evidence="12 13" key="1">
    <citation type="journal article" date="2016" name="Nat. Commun.">
        <title>Thousands of microbial genomes shed light on interconnected biogeochemical processes in an aquifer system.</title>
        <authorList>
            <person name="Anantharaman K."/>
            <person name="Brown C.T."/>
            <person name="Hug L.A."/>
            <person name="Sharon I."/>
            <person name="Castelle C.J."/>
            <person name="Probst A.J."/>
            <person name="Thomas B.C."/>
            <person name="Singh A."/>
            <person name="Wilkins M.J."/>
            <person name="Karaoz U."/>
            <person name="Brodie E.L."/>
            <person name="Williams K.H."/>
            <person name="Hubbard S.S."/>
            <person name="Banfield J.F."/>
        </authorList>
    </citation>
    <scope>NUCLEOTIDE SEQUENCE [LARGE SCALE GENOMIC DNA]</scope>
</reference>
<dbReference type="PIRSF" id="PIRSF005572">
    <property type="entry name" value="NifS"/>
    <property type="match status" value="1"/>
</dbReference>
<dbReference type="Gene3D" id="1.10.260.50">
    <property type="match status" value="1"/>
</dbReference>
<comment type="catalytic activity">
    <reaction evidence="9">
        <text>(sulfur carrier)-H + L-cysteine = (sulfur carrier)-SH + L-alanine</text>
        <dbReference type="Rhea" id="RHEA:43892"/>
        <dbReference type="Rhea" id="RHEA-COMP:14737"/>
        <dbReference type="Rhea" id="RHEA-COMP:14739"/>
        <dbReference type="ChEBI" id="CHEBI:29917"/>
        <dbReference type="ChEBI" id="CHEBI:35235"/>
        <dbReference type="ChEBI" id="CHEBI:57972"/>
        <dbReference type="ChEBI" id="CHEBI:64428"/>
        <dbReference type="EC" id="2.8.1.7"/>
    </reaction>
</comment>
<evidence type="ECO:0000256" key="8">
    <source>
        <dbReference type="ARBA" id="ARBA00023014"/>
    </source>
</evidence>
<dbReference type="InterPro" id="IPR015421">
    <property type="entry name" value="PyrdxlP-dep_Trfase_major"/>
</dbReference>
<keyword evidence="7" id="KW-0408">Iron</keyword>
<dbReference type="GO" id="GO:0031071">
    <property type="term" value="F:cysteine desulfurase activity"/>
    <property type="evidence" value="ECO:0007669"/>
    <property type="project" value="UniProtKB-EC"/>
</dbReference>
<comment type="cofactor">
    <cofactor evidence="1 10">
        <name>pyridoxal 5'-phosphate</name>
        <dbReference type="ChEBI" id="CHEBI:597326"/>
    </cofactor>
</comment>
<keyword evidence="6" id="KW-0663">Pyridoxal phosphate</keyword>
<evidence type="ECO:0000256" key="1">
    <source>
        <dbReference type="ARBA" id="ARBA00001933"/>
    </source>
</evidence>
<dbReference type="STRING" id="1798404.A3B92_02990"/>
<dbReference type="InterPro" id="IPR016454">
    <property type="entry name" value="Cysteine_dSase"/>
</dbReference>
<evidence type="ECO:0000256" key="4">
    <source>
        <dbReference type="ARBA" id="ARBA00022679"/>
    </source>
</evidence>
<dbReference type="InterPro" id="IPR015422">
    <property type="entry name" value="PyrdxlP-dep_Trfase_small"/>
</dbReference>
<feature type="domain" description="Aminotransferase class V" evidence="11">
    <location>
        <begin position="220"/>
        <end position="443"/>
    </location>
</feature>
<evidence type="ECO:0000259" key="11">
    <source>
        <dbReference type="Pfam" id="PF00266"/>
    </source>
</evidence>
<evidence type="ECO:0000313" key="13">
    <source>
        <dbReference type="Proteomes" id="UP000177960"/>
    </source>
</evidence>
<evidence type="ECO:0000256" key="5">
    <source>
        <dbReference type="ARBA" id="ARBA00022723"/>
    </source>
</evidence>
<evidence type="ECO:0000256" key="2">
    <source>
        <dbReference type="ARBA" id="ARBA00006490"/>
    </source>
</evidence>
<name>A0A1G1ZK52_9BACT</name>
<proteinExistence type="inferred from homology"/>
<dbReference type="Proteomes" id="UP000177960">
    <property type="component" value="Unassembled WGS sequence"/>
</dbReference>
<evidence type="ECO:0000313" key="12">
    <source>
        <dbReference type="EMBL" id="OGY64260.1"/>
    </source>
</evidence>
<keyword evidence="4" id="KW-0808">Transferase</keyword>
<dbReference type="EMBL" id="MHJG01000006">
    <property type="protein sequence ID" value="OGY64260.1"/>
    <property type="molecule type" value="Genomic_DNA"/>
</dbReference>
<dbReference type="Gene3D" id="3.40.640.10">
    <property type="entry name" value="Type I PLP-dependent aspartate aminotransferase-like (Major domain)"/>
    <property type="match status" value="1"/>
</dbReference>
<organism evidence="12 13">
    <name type="scientific">Candidatus Harrisonbacteria bacterium RIFCSPHIGHO2_02_FULL_42_16</name>
    <dbReference type="NCBI Taxonomy" id="1798404"/>
    <lineage>
        <taxon>Bacteria</taxon>
        <taxon>Candidatus Harrisoniibacteriota</taxon>
    </lineage>
</organism>
<dbReference type="GO" id="GO:0046872">
    <property type="term" value="F:metal ion binding"/>
    <property type="evidence" value="ECO:0007669"/>
    <property type="project" value="UniProtKB-KW"/>
</dbReference>
<gene>
    <name evidence="12" type="ORF">A3B92_02990</name>
</gene>
<dbReference type="PANTHER" id="PTHR11601:SF34">
    <property type="entry name" value="CYSTEINE DESULFURASE"/>
    <property type="match status" value="1"/>
</dbReference>
<protein>
    <recommendedName>
        <fullName evidence="3">cysteine desulfurase</fullName>
        <ecNumber evidence="3">2.8.1.7</ecNumber>
    </recommendedName>
</protein>
<dbReference type="InterPro" id="IPR000192">
    <property type="entry name" value="Aminotrans_V_dom"/>
</dbReference>